<dbReference type="KEGG" id="mfn:Ga0123462_1432"/>
<feature type="transmembrane region" description="Helical" evidence="1">
    <location>
        <begin position="230"/>
        <end position="247"/>
    </location>
</feature>
<keyword evidence="2" id="KW-0732">Signal</keyword>
<dbReference type="CDD" id="cd02947">
    <property type="entry name" value="TRX_family"/>
    <property type="match status" value="1"/>
</dbReference>
<evidence type="ECO:0000313" key="3">
    <source>
        <dbReference type="EMBL" id="ATX82295.1"/>
    </source>
</evidence>
<feature type="transmembrane region" description="Helical" evidence="1">
    <location>
        <begin position="363"/>
        <end position="383"/>
    </location>
</feature>
<dbReference type="SUPFAM" id="SSF52833">
    <property type="entry name" value="Thioredoxin-like"/>
    <property type="match status" value="1"/>
</dbReference>
<dbReference type="PROSITE" id="PS51354">
    <property type="entry name" value="GLUTAREDOXIN_2"/>
    <property type="match status" value="1"/>
</dbReference>
<dbReference type="RefSeq" id="WP_100265665.1">
    <property type="nucleotide sequence ID" value="NZ_CP018800.1"/>
</dbReference>
<feature type="transmembrane region" description="Helical" evidence="1">
    <location>
        <begin position="282"/>
        <end position="299"/>
    </location>
</feature>
<feature type="transmembrane region" description="Helical" evidence="1">
    <location>
        <begin position="195"/>
        <end position="218"/>
    </location>
</feature>
<proteinExistence type="predicted"/>
<dbReference type="OrthoDB" id="9798180at2"/>
<dbReference type="InterPro" id="IPR036249">
    <property type="entry name" value="Thioredoxin-like_sf"/>
</dbReference>
<accession>A0A2K8L4P2</accession>
<dbReference type="GO" id="GO:0016853">
    <property type="term" value="F:isomerase activity"/>
    <property type="evidence" value="ECO:0007669"/>
    <property type="project" value="UniProtKB-KW"/>
</dbReference>
<sequence length="418" mass="45754">MNRMLKALCLLVLLLPAPLLYGQEGSPPIDRSAAGKADVVLYFFWSDACPHCLEAKPVVEKLAASHPWLALQSMNLRGNPAHQQRYQQMAAPFGEKKGAVPAFFFCGEMVVGFDREATTGTYLRDKLSACHSALAAGRAPEQQQMATTATDIELEGMSLPVITLMLAGLDAFNPCAFFVLLLLLSLLVHARNQRLMLLIGTVFVFFSGLIYFLFMAAWLNIFLLFGQMRWITLTAGLIAIAMALFNIKDYLFAGAGPSLSISDAAKPALFERMRRLIQARSLAATLLGTIVLAIAANSYELLCTSGLPLIYTRTLTLAELPTSTYYLYLVAYNVIYVLPLLLIVLLFVRTMGSRKLQPREGRLLKLLSGLMMLGLGLLLTLAPEYLSRVSVAIGTILTAVAITLLAAVAERRRKNNAA</sequence>
<feature type="chain" id="PRO_5014901074" evidence="2">
    <location>
        <begin position="23"/>
        <end position="418"/>
    </location>
</feature>
<dbReference type="AlphaFoldDB" id="A0A2K8L4P2"/>
<dbReference type="Proteomes" id="UP000231637">
    <property type="component" value="Chromosome"/>
</dbReference>
<keyword evidence="1" id="KW-1133">Transmembrane helix</keyword>
<gene>
    <name evidence="3" type="ORF">Ga0123462_1432</name>
</gene>
<feature type="transmembrane region" description="Helical" evidence="1">
    <location>
        <begin position="164"/>
        <end position="188"/>
    </location>
</feature>
<dbReference type="EMBL" id="CP018800">
    <property type="protein sequence ID" value="ATX82295.1"/>
    <property type="molecule type" value="Genomic_DNA"/>
</dbReference>
<keyword evidence="1" id="KW-0472">Membrane</keyword>
<evidence type="ECO:0000313" key="4">
    <source>
        <dbReference type="Proteomes" id="UP000231637"/>
    </source>
</evidence>
<dbReference type="Gene3D" id="3.40.30.10">
    <property type="entry name" value="Glutaredoxin"/>
    <property type="match status" value="1"/>
</dbReference>
<organism evidence="3 4">
    <name type="scientific">Mariprofundus ferrinatatus</name>
    <dbReference type="NCBI Taxonomy" id="1921087"/>
    <lineage>
        <taxon>Bacteria</taxon>
        <taxon>Pseudomonadati</taxon>
        <taxon>Pseudomonadota</taxon>
        <taxon>Candidatius Mariprofundia</taxon>
        <taxon>Mariprofundales</taxon>
        <taxon>Mariprofundaceae</taxon>
        <taxon>Mariprofundus</taxon>
    </lineage>
</organism>
<reference evidence="3 4" key="1">
    <citation type="submission" date="2016-12" db="EMBL/GenBank/DDBJ databases">
        <title>Isolation and genomic insights into novel planktonic Zetaproteobacteria from stratified waters of the Chesapeake Bay.</title>
        <authorList>
            <person name="McAllister S.M."/>
            <person name="Kato S."/>
            <person name="Chan C.S."/>
            <person name="Chiu B.K."/>
            <person name="Field E.K."/>
        </authorList>
    </citation>
    <scope>NUCLEOTIDE SEQUENCE [LARGE SCALE GENOMIC DNA]</scope>
    <source>
        <strain evidence="3 4">CP-8</strain>
    </source>
</reference>
<evidence type="ECO:0000256" key="2">
    <source>
        <dbReference type="SAM" id="SignalP"/>
    </source>
</evidence>
<evidence type="ECO:0000256" key="1">
    <source>
        <dbReference type="SAM" id="Phobius"/>
    </source>
</evidence>
<feature type="transmembrane region" description="Helical" evidence="1">
    <location>
        <begin position="389"/>
        <end position="409"/>
    </location>
</feature>
<keyword evidence="4" id="KW-1185">Reference proteome</keyword>
<feature type="transmembrane region" description="Helical" evidence="1">
    <location>
        <begin position="325"/>
        <end position="351"/>
    </location>
</feature>
<keyword evidence="1" id="KW-0812">Transmembrane</keyword>
<keyword evidence="3" id="KW-0413">Isomerase</keyword>
<name>A0A2K8L4P2_9PROT</name>
<feature type="signal peptide" evidence="2">
    <location>
        <begin position="1"/>
        <end position="22"/>
    </location>
</feature>
<protein>
    <submittedName>
        <fullName evidence="3">Thiol-disulfide isomerase or thioredoxin</fullName>
    </submittedName>
</protein>